<accession>A0ABQ9YP58</accession>
<feature type="region of interest" description="Disordered" evidence="1">
    <location>
        <begin position="1"/>
        <end position="30"/>
    </location>
</feature>
<gene>
    <name evidence="2" type="ORF">OUZ56_004243</name>
</gene>
<protein>
    <submittedName>
        <fullName evidence="2">Uncharacterized protein</fullName>
    </submittedName>
</protein>
<sequence>MFSPPCFDSGRAKSSRGPADGGLPQTGRASMSVVEVDDPQLVILLHFMTPFMAIQPIFESPLARPASLQGSMASQLLIDLLRDRPGAHGMLLVSIEQDGKHPSIYVFTCSTPSTSYVKADVGLARVPVELSWLPPTKVSLSRVRGWSII</sequence>
<evidence type="ECO:0000313" key="3">
    <source>
        <dbReference type="Proteomes" id="UP001234178"/>
    </source>
</evidence>
<evidence type="ECO:0000313" key="2">
    <source>
        <dbReference type="EMBL" id="KAK4002415.1"/>
    </source>
</evidence>
<name>A0ABQ9YP58_9CRUS</name>
<proteinExistence type="predicted"/>
<organism evidence="2 3">
    <name type="scientific">Daphnia magna</name>
    <dbReference type="NCBI Taxonomy" id="35525"/>
    <lineage>
        <taxon>Eukaryota</taxon>
        <taxon>Metazoa</taxon>
        <taxon>Ecdysozoa</taxon>
        <taxon>Arthropoda</taxon>
        <taxon>Crustacea</taxon>
        <taxon>Branchiopoda</taxon>
        <taxon>Diplostraca</taxon>
        <taxon>Cladocera</taxon>
        <taxon>Anomopoda</taxon>
        <taxon>Daphniidae</taxon>
        <taxon>Daphnia</taxon>
    </lineage>
</organism>
<reference evidence="2 3" key="1">
    <citation type="journal article" date="2023" name="Nucleic Acids Res.">
        <title>The hologenome of Daphnia magna reveals possible DNA methylation and microbiome-mediated evolution of the host genome.</title>
        <authorList>
            <person name="Chaturvedi A."/>
            <person name="Li X."/>
            <person name="Dhandapani V."/>
            <person name="Marshall H."/>
            <person name="Kissane S."/>
            <person name="Cuenca-Cambronero M."/>
            <person name="Asole G."/>
            <person name="Calvet F."/>
            <person name="Ruiz-Romero M."/>
            <person name="Marangio P."/>
            <person name="Guigo R."/>
            <person name="Rago D."/>
            <person name="Mirbahai L."/>
            <person name="Eastwood N."/>
            <person name="Colbourne J.K."/>
            <person name="Zhou J."/>
            <person name="Mallon E."/>
            <person name="Orsini L."/>
        </authorList>
    </citation>
    <scope>NUCLEOTIDE SEQUENCE [LARGE SCALE GENOMIC DNA]</scope>
    <source>
        <strain evidence="2">LRV0_1</strain>
    </source>
</reference>
<keyword evidence="3" id="KW-1185">Reference proteome</keyword>
<comment type="caution">
    <text evidence="2">The sequence shown here is derived from an EMBL/GenBank/DDBJ whole genome shotgun (WGS) entry which is preliminary data.</text>
</comment>
<dbReference type="Proteomes" id="UP001234178">
    <property type="component" value="Unassembled WGS sequence"/>
</dbReference>
<dbReference type="EMBL" id="JAOYFB010000001">
    <property type="protein sequence ID" value="KAK4002415.1"/>
    <property type="molecule type" value="Genomic_DNA"/>
</dbReference>
<evidence type="ECO:0000256" key="1">
    <source>
        <dbReference type="SAM" id="MobiDB-lite"/>
    </source>
</evidence>